<protein>
    <submittedName>
        <fullName evidence="7">Uncharacterized protein</fullName>
    </submittedName>
</protein>
<dbReference type="Proteomes" id="UP001530293">
    <property type="component" value="Unassembled WGS sequence"/>
</dbReference>
<evidence type="ECO:0000313" key="7">
    <source>
        <dbReference type="EMBL" id="KAL3768020.1"/>
    </source>
</evidence>
<dbReference type="InterPro" id="IPR004294">
    <property type="entry name" value="Carotenoid_Oase"/>
</dbReference>
<proteinExistence type="inferred from homology"/>
<keyword evidence="3" id="KW-0560">Oxidoreductase</keyword>
<accession>A0ABD3MVQ9</accession>
<keyword evidence="6" id="KW-0732">Signal</keyword>
<evidence type="ECO:0000256" key="5">
    <source>
        <dbReference type="PIRSR" id="PIRSR604294-1"/>
    </source>
</evidence>
<keyword evidence="2 5" id="KW-0479">Metal-binding</keyword>
<evidence type="ECO:0000256" key="6">
    <source>
        <dbReference type="SAM" id="SignalP"/>
    </source>
</evidence>
<evidence type="ECO:0000256" key="4">
    <source>
        <dbReference type="ARBA" id="ARBA00023004"/>
    </source>
</evidence>
<feature type="binding site" evidence="5">
    <location>
        <position position="390"/>
    </location>
    <ligand>
        <name>Fe cation</name>
        <dbReference type="ChEBI" id="CHEBI:24875"/>
        <note>catalytic</note>
    </ligand>
</feature>
<feature type="binding site" evidence="5">
    <location>
        <position position="324"/>
    </location>
    <ligand>
        <name>Fe cation</name>
        <dbReference type="ChEBI" id="CHEBI:24875"/>
        <note>catalytic</note>
    </ligand>
</feature>
<sequence length="618" mass="68564">MPCRTRILFLPSLLAAAPASAFGNDCIASLRFRTLKTVPSTAYNIKSLPLQVQRKSRGEIGILGDEETTESNTNVNFDDWIADAPTEITEWTSCPVKGIIPAYVDGTLIRNGGAIWSTPNGEMYSHIFDGLAKIHAYRILSSSVAFQARFLNGKWYNEFLKTNGQSLPVGIGTGPMLDKNGAPKTGFLRELKALHGSATKFDNACVNIWDWTPNIDDPARKKVTALTDAPPRTTIDFDTMNTISSSIMNSLASGWKGYELAITAHPIYAQNSRISSASSVDTYNVAVELGFNGPHVNLVKETSEGDRSIVSTIALGDGKIPYFHSFGLSKNHAMIVIQPIRLYGAVNKMVELGFMRSMEHVDYTRVVVIELTTGKVVLDKSIDEKVYFYHSISQSESVVDNEGLSAPVVSLRLCAYDTPDQITGEHQFMRLEQCRKGKQWRNKLHKGGKFCDVICNVQDQSVEVKWNDQIQQGFELPTTRYSRAFNGDVPTPPDEKERQAHPRYVYGFGAYACDSPEYDNWGVFKFDMKENKIDACFHQDSVYLSEPIFIADPDGLYEDDGVLLCQAYFGREQVTKLLVLDAKTMKVSAEASTGARAPMDFHGAWIPTIHDSSNTGES</sequence>
<gene>
    <name evidence="7" type="ORF">ACHAWU_005478</name>
</gene>
<feature type="binding site" evidence="5">
    <location>
        <position position="602"/>
    </location>
    <ligand>
        <name>Fe cation</name>
        <dbReference type="ChEBI" id="CHEBI:24875"/>
        <note>catalytic</note>
    </ligand>
</feature>
<feature type="binding site" evidence="5">
    <location>
        <position position="265"/>
    </location>
    <ligand>
        <name>Fe cation</name>
        <dbReference type="ChEBI" id="CHEBI:24875"/>
        <note>catalytic</note>
    </ligand>
</feature>
<dbReference type="PANTHER" id="PTHR10543">
    <property type="entry name" value="BETA-CAROTENE DIOXYGENASE"/>
    <property type="match status" value="1"/>
</dbReference>
<name>A0ABD3MVQ9_9STRA</name>
<dbReference type="Pfam" id="PF03055">
    <property type="entry name" value="RPE65"/>
    <property type="match status" value="1"/>
</dbReference>
<feature type="chain" id="PRO_5044794168" evidence="6">
    <location>
        <begin position="24"/>
        <end position="618"/>
    </location>
</feature>
<dbReference type="GO" id="GO:0016491">
    <property type="term" value="F:oxidoreductase activity"/>
    <property type="evidence" value="ECO:0007669"/>
    <property type="project" value="UniProtKB-KW"/>
</dbReference>
<keyword evidence="4 5" id="KW-0408">Iron</keyword>
<comment type="caution">
    <text evidence="7">The sequence shown here is derived from an EMBL/GenBank/DDBJ whole genome shotgun (WGS) entry which is preliminary data.</text>
</comment>
<evidence type="ECO:0000313" key="8">
    <source>
        <dbReference type="Proteomes" id="UP001530293"/>
    </source>
</evidence>
<comment type="similarity">
    <text evidence="1">Belongs to the carotenoid oxygenase family.</text>
</comment>
<dbReference type="EMBL" id="JALLBG020000070">
    <property type="protein sequence ID" value="KAL3768020.1"/>
    <property type="molecule type" value="Genomic_DNA"/>
</dbReference>
<reference evidence="7 8" key="1">
    <citation type="submission" date="2024-10" db="EMBL/GenBank/DDBJ databases">
        <title>Updated reference genomes for cyclostephanoid diatoms.</title>
        <authorList>
            <person name="Roberts W.R."/>
            <person name="Alverson A.J."/>
        </authorList>
    </citation>
    <scope>NUCLEOTIDE SEQUENCE [LARGE SCALE GENOMIC DNA]</scope>
    <source>
        <strain evidence="7 8">AJA232-27</strain>
    </source>
</reference>
<dbReference type="AlphaFoldDB" id="A0ABD3MVQ9"/>
<evidence type="ECO:0000256" key="3">
    <source>
        <dbReference type="ARBA" id="ARBA00023002"/>
    </source>
</evidence>
<dbReference type="GO" id="GO:0046872">
    <property type="term" value="F:metal ion binding"/>
    <property type="evidence" value="ECO:0007669"/>
    <property type="project" value="UniProtKB-KW"/>
</dbReference>
<evidence type="ECO:0000256" key="2">
    <source>
        <dbReference type="ARBA" id="ARBA00022723"/>
    </source>
</evidence>
<keyword evidence="8" id="KW-1185">Reference proteome</keyword>
<feature type="signal peptide" evidence="6">
    <location>
        <begin position="1"/>
        <end position="23"/>
    </location>
</feature>
<dbReference type="PANTHER" id="PTHR10543:SF24">
    <property type="entry name" value="CAROTENOID ISOMEROOXYGENASE"/>
    <property type="match status" value="1"/>
</dbReference>
<comment type="cofactor">
    <cofactor evidence="5">
        <name>Fe(2+)</name>
        <dbReference type="ChEBI" id="CHEBI:29033"/>
    </cofactor>
    <text evidence="5">Binds 1 Fe(2+) ion per subunit.</text>
</comment>
<organism evidence="7 8">
    <name type="scientific">Discostella pseudostelligera</name>
    <dbReference type="NCBI Taxonomy" id="259834"/>
    <lineage>
        <taxon>Eukaryota</taxon>
        <taxon>Sar</taxon>
        <taxon>Stramenopiles</taxon>
        <taxon>Ochrophyta</taxon>
        <taxon>Bacillariophyta</taxon>
        <taxon>Coscinodiscophyceae</taxon>
        <taxon>Thalassiosirophycidae</taxon>
        <taxon>Stephanodiscales</taxon>
        <taxon>Stephanodiscaceae</taxon>
        <taxon>Discostella</taxon>
    </lineage>
</organism>
<evidence type="ECO:0000256" key="1">
    <source>
        <dbReference type="ARBA" id="ARBA00006787"/>
    </source>
</evidence>